<sequence>MRKILLLLLLILNQFCFSQNWERVLGLSNRQEVFSHIAESYDRGYLILGRLNDYPDSRSWIVKTDINGNILYDFILGTGMGVSQRNIPECLLSTQDGGFIVSGSFTNTGSTDIGIMKFDPCGNLEWCLHFANPDIAWGQKIIQTPDGGYTMLAHGFERYPSITKSDLSLFRLDANGNILWIQPYAERIIHPLISDSHGNDFIITSDGDYYIVGSCGWIDTVSGASITKGIIIGADSLRNEKWISILTGEEFEGYISIASLVEKNTGNFYLGSGYTNGNTNPTLLIADSLGVILLDSIPLIPDFGEYVPSNNLFGLTFFNDDRLFTMTQMSDHPFGITGCIAIHELDTLGGWVNSFIETEATWPFAFVKTSDDRFLIGATSLEYQDIILIKLTDSLKYDTQYPFALDHDYLCPEPIVSKTIDLSSCEVIVDVKDIPTRKEYEARVSLIPITPAPNPAGDYVRFLLENTEYHSKIRVVCYDIQGRQLAELPVNSGIHETGLDVSRWRPGMYMAVVYAGNKQMGKARFVVE</sequence>
<dbReference type="EMBL" id="DF968182">
    <property type="protein sequence ID" value="GAP42046.1"/>
    <property type="molecule type" value="Genomic_DNA"/>
</dbReference>
<dbReference type="NCBIfam" id="TIGR04183">
    <property type="entry name" value="Por_Secre_tail"/>
    <property type="match status" value="1"/>
</dbReference>
<dbReference type="RefSeq" id="WP_062037145.1">
    <property type="nucleotide sequence ID" value="NZ_DF968182.1"/>
</dbReference>
<name>A0A0S7BWA3_9BACT</name>
<dbReference type="InterPro" id="IPR026444">
    <property type="entry name" value="Secre_tail"/>
</dbReference>
<gene>
    <name evidence="2" type="ORF">TBC1_11174</name>
</gene>
<proteinExistence type="predicted"/>
<keyword evidence="3" id="KW-1185">Reference proteome</keyword>
<dbReference type="Proteomes" id="UP000053091">
    <property type="component" value="Unassembled WGS sequence"/>
</dbReference>
<dbReference type="PANTHER" id="PTHR42754">
    <property type="entry name" value="ENDOGLUCANASE"/>
    <property type="match status" value="1"/>
</dbReference>
<dbReference type="Pfam" id="PF18962">
    <property type="entry name" value="Por_Secre_tail"/>
    <property type="match status" value="1"/>
</dbReference>
<evidence type="ECO:0000259" key="1">
    <source>
        <dbReference type="Pfam" id="PF18962"/>
    </source>
</evidence>
<protein>
    <submittedName>
        <fullName evidence="2">Protein containing Por secretion system C-terminal sorting domain</fullName>
    </submittedName>
</protein>
<dbReference type="AlphaFoldDB" id="A0A0S7BWA3"/>
<dbReference type="STRING" id="1678841.TBC1_11174"/>
<dbReference type="OrthoDB" id="1132102at2"/>
<evidence type="ECO:0000313" key="3">
    <source>
        <dbReference type="Proteomes" id="UP000053091"/>
    </source>
</evidence>
<reference evidence="2" key="1">
    <citation type="journal article" date="2015" name="Genome Announc.">
        <title>Draft Genome Sequence of Bacteroidales Strain TBC1, a Novel Isolate from a Methanogenic Wastewater Treatment System.</title>
        <authorList>
            <person name="Tourlousse D.M."/>
            <person name="Matsuura N."/>
            <person name="Sun L."/>
            <person name="Toyonaga M."/>
            <person name="Kuroda K."/>
            <person name="Ohashi A."/>
            <person name="Cruz R."/>
            <person name="Yamaguchi T."/>
            <person name="Sekiguchi Y."/>
        </authorList>
    </citation>
    <scope>NUCLEOTIDE SEQUENCE [LARGE SCALE GENOMIC DNA]</scope>
    <source>
        <strain evidence="2">TBC1</strain>
    </source>
</reference>
<accession>A0A0S7BWA3</accession>
<dbReference type="SUPFAM" id="SSF101898">
    <property type="entry name" value="NHL repeat"/>
    <property type="match status" value="1"/>
</dbReference>
<feature type="domain" description="Secretion system C-terminal sorting" evidence="1">
    <location>
        <begin position="453"/>
        <end position="521"/>
    </location>
</feature>
<dbReference type="PANTHER" id="PTHR42754:SF1">
    <property type="entry name" value="LIPOPROTEIN"/>
    <property type="match status" value="1"/>
</dbReference>
<evidence type="ECO:0000313" key="2">
    <source>
        <dbReference type="EMBL" id="GAP42046.1"/>
    </source>
</evidence>
<organism evidence="2">
    <name type="scientific">Lentimicrobium saccharophilum</name>
    <dbReference type="NCBI Taxonomy" id="1678841"/>
    <lineage>
        <taxon>Bacteria</taxon>
        <taxon>Pseudomonadati</taxon>
        <taxon>Bacteroidota</taxon>
        <taxon>Bacteroidia</taxon>
        <taxon>Bacteroidales</taxon>
        <taxon>Lentimicrobiaceae</taxon>
        <taxon>Lentimicrobium</taxon>
    </lineage>
</organism>